<dbReference type="PANTHER" id="PTHR46579">
    <property type="entry name" value="F5/8 TYPE C DOMAIN-CONTAINING PROTEIN-RELATED"/>
    <property type="match status" value="1"/>
</dbReference>
<evidence type="ECO:0008006" key="3">
    <source>
        <dbReference type="Google" id="ProtNLM"/>
    </source>
</evidence>
<accession>A0A4Y9ZNF5</accession>
<organism evidence="1 2">
    <name type="scientific">Hericium alpestre</name>
    <dbReference type="NCBI Taxonomy" id="135208"/>
    <lineage>
        <taxon>Eukaryota</taxon>
        <taxon>Fungi</taxon>
        <taxon>Dikarya</taxon>
        <taxon>Basidiomycota</taxon>
        <taxon>Agaricomycotina</taxon>
        <taxon>Agaricomycetes</taxon>
        <taxon>Russulales</taxon>
        <taxon>Hericiaceae</taxon>
        <taxon>Hericium</taxon>
    </lineage>
</organism>
<sequence>MHKEIMEQAHAVQFALMQSESNQLAKQYGIKGICIISWLSSISLSKSFPYDFMHLIWENLIKNLVLLWTGAFKGLDEGLGSYQLTPTVWDAIGAATAASGSTIPGCYGARPPNILSDHSSTTADTWSFWTLYLGPVLLRQKFNSIKYYNHFTELVRLLHLCLQFTLTVSEIDTIRKGFKNWVVEFERLYYQHDPQHISTCPLTIHALLHIADIIEACGPVWAYWAFPMERYCGLIRPAIKSRKHPFASLDRYVVKAAQIIQIQLIYNLSEQPLSLVFKPVKKATRMLEAPEYETCALLPPSRSIHPNDPIMRKIEKCLATRYDKSNNIQIIKQCLVQATIEQWGKVRICDGDTISAAALYPLGDDRRDATYVRYEILVDNSPSDLRGSPERQFS</sequence>
<keyword evidence="2" id="KW-1185">Reference proteome</keyword>
<dbReference type="Proteomes" id="UP000298061">
    <property type="component" value="Unassembled WGS sequence"/>
</dbReference>
<evidence type="ECO:0000313" key="2">
    <source>
        <dbReference type="Proteomes" id="UP000298061"/>
    </source>
</evidence>
<name>A0A4Y9ZNF5_9AGAM</name>
<proteinExistence type="predicted"/>
<gene>
    <name evidence="1" type="ORF">EWM64_g8222</name>
</gene>
<protein>
    <recommendedName>
        <fullName evidence="3">DUF4218 domain-containing protein</fullName>
    </recommendedName>
</protein>
<dbReference type="EMBL" id="SFCI01001430">
    <property type="protein sequence ID" value="TFY75790.1"/>
    <property type="molecule type" value="Genomic_DNA"/>
</dbReference>
<comment type="caution">
    <text evidence="1">The sequence shown here is derived from an EMBL/GenBank/DDBJ whole genome shotgun (WGS) entry which is preliminary data.</text>
</comment>
<dbReference type="AlphaFoldDB" id="A0A4Y9ZNF5"/>
<evidence type="ECO:0000313" key="1">
    <source>
        <dbReference type="EMBL" id="TFY75790.1"/>
    </source>
</evidence>
<dbReference type="OrthoDB" id="6613063at2759"/>
<reference evidence="1 2" key="1">
    <citation type="submission" date="2019-02" db="EMBL/GenBank/DDBJ databases">
        <title>Genome sequencing of the rare red list fungi Hericium alpestre (H. flagellum).</title>
        <authorList>
            <person name="Buettner E."/>
            <person name="Kellner H."/>
        </authorList>
    </citation>
    <scope>NUCLEOTIDE SEQUENCE [LARGE SCALE GENOMIC DNA]</scope>
    <source>
        <strain evidence="1 2">DSM 108284</strain>
    </source>
</reference>
<dbReference type="STRING" id="135208.A0A4Y9ZNF5"/>
<dbReference type="PANTHER" id="PTHR46579:SF1">
    <property type="entry name" value="F5_8 TYPE C DOMAIN-CONTAINING PROTEIN"/>
    <property type="match status" value="1"/>
</dbReference>